<evidence type="ECO:0000313" key="3">
    <source>
        <dbReference type="EMBL" id="PJA15976.1"/>
    </source>
</evidence>
<dbReference type="Proteomes" id="UP000228952">
    <property type="component" value="Unassembled WGS sequence"/>
</dbReference>
<sequence length="301" mass="33503">MAEQQTQQVAPKTNKVYAFIWGMVAVATLWLVASQIPAPVNYLSSNIGDYDSVGSAPSYSLADSKSNVAALPVANMTQTRKVTTNYLSVHVADVSRFHLQLTDFVESIKGKVMNEYVTVSTDDQSESGTMTVLVPNKDASAFFNLVSSNVIKVVDRQISSYEITQEYTDIARQLAQYEETYAKILKFYDKAKTVSELIEVQSQLTMVQQNIDSLKGRKMALDELSSNTQYTIYSSTNEFNLPYVPQGTFEFAKTFKLAVRSLIAATDKLTTLVIYLVVFAPLIAVGVLVVWGVRRHKARKQ</sequence>
<feature type="transmembrane region" description="Helical" evidence="1">
    <location>
        <begin position="272"/>
        <end position="293"/>
    </location>
</feature>
<dbReference type="EMBL" id="PFQB01000002">
    <property type="protein sequence ID" value="PJA15976.1"/>
    <property type="molecule type" value="Genomic_DNA"/>
</dbReference>
<name>A0A2M7W3A3_9BACT</name>
<keyword evidence="1" id="KW-1133">Transmembrane helix</keyword>
<dbReference type="AlphaFoldDB" id="A0A2M7W3A3"/>
<proteinExistence type="predicted"/>
<reference evidence="4" key="1">
    <citation type="submission" date="2017-09" db="EMBL/GenBank/DDBJ databases">
        <title>Depth-based differentiation of microbial function through sediment-hosted aquifers and enrichment of novel symbionts in the deep terrestrial subsurface.</title>
        <authorList>
            <person name="Probst A.J."/>
            <person name="Ladd B."/>
            <person name="Jarett J.K."/>
            <person name="Geller-Mcgrath D.E."/>
            <person name="Sieber C.M.K."/>
            <person name="Emerson J.B."/>
            <person name="Anantharaman K."/>
            <person name="Thomas B.C."/>
            <person name="Malmstrom R."/>
            <person name="Stieglmeier M."/>
            <person name="Klingl A."/>
            <person name="Woyke T."/>
            <person name="Ryan C.M."/>
            <person name="Banfield J.F."/>
        </authorList>
    </citation>
    <scope>NUCLEOTIDE SEQUENCE [LARGE SCALE GENOMIC DNA]</scope>
</reference>
<organism evidence="3 4">
    <name type="scientific">Candidatus Dojkabacteria bacterium CG_4_10_14_0_2_um_filter_Dojkabacteria_WS6_41_15</name>
    <dbReference type="NCBI Taxonomy" id="2014249"/>
    <lineage>
        <taxon>Bacteria</taxon>
        <taxon>Candidatus Dojkabacteria</taxon>
    </lineage>
</organism>
<evidence type="ECO:0000313" key="4">
    <source>
        <dbReference type="Proteomes" id="UP000228952"/>
    </source>
</evidence>
<feature type="domain" description="DUF4349" evidence="2">
    <location>
        <begin position="82"/>
        <end position="291"/>
    </location>
</feature>
<accession>A0A2M7W3A3</accession>
<comment type="caution">
    <text evidence="3">The sequence shown here is derived from an EMBL/GenBank/DDBJ whole genome shotgun (WGS) entry which is preliminary data.</text>
</comment>
<keyword evidence="1" id="KW-0472">Membrane</keyword>
<feature type="transmembrane region" description="Helical" evidence="1">
    <location>
        <begin position="16"/>
        <end position="33"/>
    </location>
</feature>
<gene>
    <name evidence="3" type="ORF">COX64_00085</name>
</gene>
<protein>
    <recommendedName>
        <fullName evidence="2">DUF4349 domain-containing protein</fullName>
    </recommendedName>
</protein>
<evidence type="ECO:0000259" key="2">
    <source>
        <dbReference type="Pfam" id="PF14257"/>
    </source>
</evidence>
<evidence type="ECO:0000256" key="1">
    <source>
        <dbReference type="SAM" id="Phobius"/>
    </source>
</evidence>
<dbReference type="InterPro" id="IPR025645">
    <property type="entry name" value="DUF4349"/>
</dbReference>
<keyword evidence="1" id="KW-0812">Transmembrane</keyword>
<dbReference type="Pfam" id="PF14257">
    <property type="entry name" value="DUF4349"/>
    <property type="match status" value="1"/>
</dbReference>